<protein>
    <submittedName>
        <fullName evidence="1">Uncharacterized protein</fullName>
    </submittedName>
</protein>
<accession>A0A2P2NSQ9</accession>
<proteinExistence type="predicted"/>
<dbReference type="AlphaFoldDB" id="A0A2P2NSQ9"/>
<name>A0A2P2NSQ9_RHIMU</name>
<dbReference type="EMBL" id="GGEC01064989">
    <property type="protein sequence ID" value="MBX45473.1"/>
    <property type="molecule type" value="Transcribed_RNA"/>
</dbReference>
<sequence length="56" mass="6338">MCHFHPSKNLDSFHFMTLSLPESTMMASNNPIVTLKLNYLIVTLTSILCCNMPAHE</sequence>
<organism evidence="1">
    <name type="scientific">Rhizophora mucronata</name>
    <name type="common">Asiatic mangrove</name>
    <dbReference type="NCBI Taxonomy" id="61149"/>
    <lineage>
        <taxon>Eukaryota</taxon>
        <taxon>Viridiplantae</taxon>
        <taxon>Streptophyta</taxon>
        <taxon>Embryophyta</taxon>
        <taxon>Tracheophyta</taxon>
        <taxon>Spermatophyta</taxon>
        <taxon>Magnoliopsida</taxon>
        <taxon>eudicotyledons</taxon>
        <taxon>Gunneridae</taxon>
        <taxon>Pentapetalae</taxon>
        <taxon>rosids</taxon>
        <taxon>fabids</taxon>
        <taxon>Malpighiales</taxon>
        <taxon>Rhizophoraceae</taxon>
        <taxon>Rhizophora</taxon>
    </lineage>
</organism>
<reference evidence="1" key="1">
    <citation type="submission" date="2018-02" db="EMBL/GenBank/DDBJ databases">
        <title>Rhizophora mucronata_Transcriptome.</title>
        <authorList>
            <person name="Meera S.P."/>
            <person name="Sreeshan A."/>
            <person name="Augustine A."/>
        </authorList>
    </citation>
    <scope>NUCLEOTIDE SEQUENCE</scope>
    <source>
        <tissue evidence="1">Leaf</tissue>
    </source>
</reference>
<evidence type="ECO:0000313" key="1">
    <source>
        <dbReference type="EMBL" id="MBX45473.1"/>
    </source>
</evidence>